<dbReference type="PANTHER" id="PTHR10742">
    <property type="entry name" value="FLAVIN MONOAMINE OXIDASE"/>
    <property type="match status" value="1"/>
</dbReference>
<keyword evidence="5" id="KW-1185">Reference proteome</keyword>
<dbReference type="PRINTS" id="PR00757">
    <property type="entry name" value="AMINEOXDASEF"/>
</dbReference>
<evidence type="ECO:0000259" key="3">
    <source>
        <dbReference type="Pfam" id="PF01593"/>
    </source>
</evidence>
<evidence type="ECO:0000313" key="4">
    <source>
        <dbReference type="EMBL" id="QIM18105.1"/>
    </source>
</evidence>
<dbReference type="Gene3D" id="3.50.50.60">
    <property type="entry name" value="FAD/NAD(P)-binding domain"/>
    <property type="match status" value="1"/>
</dbReference>
<dbReference type="InterPro" id="IPR050281">
    <property type="entry name" value="Flavin_monoamine_oxidase"/>
</dbReference>
<dbReference type="PANTHER" id="PTHR10742:SF410">
    <property type="entry name" value="LYSINE-SPECIFIC HISTONE DEMETHYLASE 2"/>
    <property type="match status" value="1"/>
</dbReference>
<evidence type="ECO:0000313" key="5">
    <source>
        <dbReference type="Proteomes" id="UP000503441"/>
    </source>
</evidence>
<accession>A0ABX6JZ95</accession>
<dbReference type="SUPFAM" id="SSF51905">
    <property type="entry name" value="FAD/NAD(P)-binding domain"/>
    <property type="match status" value="1"/>
</dbReference>
<dbReference type="InterPro" id="IPR001613">
    <property type="entry name" value="Flavin_amine_oxidase"/>
</dbReference>
<protein>
    <submittedName>
        <fullName evidence="4">FAD-dependent oxidoreductase</fullName>
    </submittedName>
</protein>
<dbReference type="Pfam" id="PF01593">
    <property type="entry name" value="Amino_oxidase"/>
    <property type="match status" value="1"/>
</dbReference>
<proteinExistence type="predicted"/>
<organism evidence="4 5">
    <name type="scientific">Leucobacter coleopterorum</name>
    <dbReference type="NCBI Taxonomy" id="2714933"/>
    <lineage>
        <taxon>Bacteria</taxon>
        <taxon>Bacillati</taxon>
        <taxon>Actinomycetota</taxon>
        <taxon>Actinomycetes</taxon>
        <taxon>Micrococcales</taxon>
        <taxon>Microbacteriaceae</taxon>
        <taxon>Leucobacter</taxon>
    </lineage>
</organism>
<dbReference type="InterPro" id="IPR002937">
    <property type="entry name" value="Amino_oxidase"/>
</dbReference>
<dbReference type="RefSeq" id="WP_166329399.1">
    <property type="nucleotide sequence ID" value="NZ_CP049933.1"/>
</dbReference>
<comment type="cofactor">
    <cofactor evidence="1">
        <name>FAD</name>
        <dbReference type="ChEBI" id="CHEBI:57692"/>
    </cofactor>
</comment>
<keyword evidence="2" id="KW-0560">Oxidoreductase</keyword>
<sequence length="443" mass="48037">MNHFDTVVIGAGVSGLTTARLLTQAGQHVVVLEARDRIGGRLWTDRSGDTITDRGASWIHGIDNSPLADLVSQLGMKTVEFTVGGYQPDSRPMAHYGPDGTRLSAAAAEAYVADIHRVDAALAEVIAGSASGSSYGDVVETALAQQGWDAARTERVREYLRHRSEEQYGVWIDALDAHGLDDDSIEGDEVVFPDGYDELARQLSDGLEVRLGHVVSRVEWASDGVTVKTDRGDFTAARAVVTVPVGVLKSSDFVIDPALPEPLAGALDRLEMNNFEKLFLRFPKKFWDDGVYVIRQQGEAGKWWHSWYDLTALHGEPTLLTFAAGPCAIAVRDWEESKVVDSVMAALTRLYGDKVEQPTRVDLTDWQKDPYARGSYAYMTVGSTPEDHDVLASPVGDVLHLAGEATWTDDPATVTAALLSGHRAAENILGRAVLISSLPGRVA</sequence>
<dbReference type="SUPFAM" id="SSF54373">
    <property type="entry name" value="FAD-linked reductases, C-terminal domain"/>
    <property type="match status" value="1"/>
</dbReference>
<name>A0ABX6JZ95_9MICO</name>
<reference evidence="4 5" key="1">
    <citation type="submission" date="2020-03" db="EMBL/GenBank/DDBJ databases">
        <title>Leucobacter sp. nov., isolated from beetles.</title>
        <authorList>
            <person name="Hyun D.-W."/>
            <person name="Bae J.-W."/>
        </authorList>
    </citation>
    <scope>NUCLEOTIDE SEQUENCE [LARGE SCALE GENOMIC DNA]</scope>
    <source>
        <strain evidence="4 5">HDW9A</strain>
    </source>
</reference>
<dbReference type="EMBL" id="CP049933">
    <property type="protein sequence ID" value="QIM18105.1"/>
    <property type="molecule type" value="Genomic_DNA"/>
</dbReference>
<dbReference type="Gene3D" id="3.90.660.10">
    <property type="match status" value="1"/>
</dbReference>
<feature type="domain" description="Amine oxidase" evidence="3">
    <location>
        <begin position="13"/>
        <end position="429"/>
    </location>
</feature>
<dbReference type="Proteomes" id="UP000503441">
    <property type="component" value="Chromosome"/>
</dbReference>
<gene>
    <name evidence="4" type="ORF">G7066_04520</name>
</gene>
<evidence type="ECO:0000256" key="1">
    <source>
        <dbReference type="ARBA" id="ARBA00001974"/>
    </source>
</evidence>
<dbReference type="InterPro" id="IPR036188">
    <property type="entry name" value="FAD/NAD-bd_sf"/>
</dbReference>
<evidence type="ECO:0000256" key="2">
    <source>
        <dbReference type="ARBA" id="ARBA00023002"/>
    </source>
</evidence>